<proteinExistence type="predicted"/>
<accession>A0A4R6I5I6</accession>
<protein>
    <submittedName>
        <fullName evidence="1">Uncharacterized protein</fullName>
    </submittedName>
</protein>
<name>A0A4R6I5I6_9GAMM</name>
<sequence>MHEASPHWREITRQWSSVGLDLTLSGGPVGDHGDQFVGQIIR</sequence>
<reference evidence="1 2" key="1">
    <citation type="submission" date="2019-03" db="EMBL/GenBank/DDBJ databases">
        <title>Freshwater and sediment microbial communities from various areas in North America, analyzing microbe dynamics in response to fracking.</title>
        <authorList>
            <person name="Lamendella R."/>
        </authorList>
    </citation>
    <scope>NUCLEOTIDE SEQUENCE [LARGE SCALE GENOMIC DNA]</scope>
    <source>
        <strain evidence="1 2">1_TX</strain>
    </source>
</reference>
<gene>
    <name evidence="1" type="ORF">DFO68_10174</name>
</gene>
<comment type="caution">
    <text evidence="1">The sequence shown here is derived from an EMBL/GenBank/DDBJ whole genome shotgun (WGS) entry which is preliminary data.</text>
</comment>
<keyword evidence="2" id="KW-1185">Reference proteome</keyword>
<dbReference type="EMBL" id="SNWH01000001">
    <property type="protein sequence ID" value="TDO16547.1"/>
    <property type="molecule type" value="Genomic_DNA"/>
</dbReference>
<organism evidence="1 2">
    <name type="scientific">Halomonas ventosae</name>
    <dbReference type="NCBI Taxonomy" id="229007"/>
    <lineage>
        <taxon>Bacteria</taxon>
        <taxon>Pseudomonadati</taxon>
        <taxon>Pseudomonadota</taxon>
        <taxon>Gammaproteobacteria</taxon>
        <taxon>Oceanospirillales</taxon>
        <taxon>Halomonadaceae</taxon>
        <taxon>Halomonas</taxon>
    </lineage>
</organism>
<dbReference type="AlphaFoldDB" id="A0A4R6I5I6"/>
<evidence type="ECO:0000313" key="2">
    <source>
        <dbReference type="Proteomes" id="UP000295150"/>
    </source>
</evidence>
<dbReference type="Proteomes" id="UP000295150">
    <property type="component" value="Unassembled WGS sequence"/>
</dbReference>
<evidence type="ECO:0000313" key="1">
    <source>
        <dbReference type="EMBL" id="TDO16547.1"/>
    </source>
</evidence>